<comment type="caution">
    <text evidence="2">The sequence shown here is derived from an EMBL/GenBank/DDBJ whole genome shotgun (WGS) entry which is preliminary data.</text>
</comment>
<feature type="chain" id="PRO_5041263878" evidence="1">
    <location>
        <begin position="25"/>
        <end position="166"/>
    </location>
</feature>
<proteinExistence type="predicted"/>
<evidence type="ECO:0000313" key="5">
    <source>
        <dbReference type="Proteomes" id="UP001162889"/>
    </source>
</evidence>
<dbReference type="RefSeq" id="WP_217940671.1">
    <property type="nucleotide sequence ID" value="NZ_JAHTGR010000002.1"/>
</dbReference>
<dbReference type="AlphaFoldDB" id="A0AA41L120"/>
<reference evidence="2" key="1">
    <citation type="submission" date="2021-07" db="EMBL/GenBank/DDBJ databases">
        <title>Characterization of violacein-producing bacteria and related species.</title>
        <authorList>
            <person name="Wilson H.S."/>
            <person name="De Leon M.E."/>
        </authorList>
    </citation>
    <scope>NUCLEOTIDE SEQUENCE</scope>
    <source>
        <strain evidence="2">HSC-15S17</strain>
    </source>
</reference>
<protein>
    <submittedName>
        <fullName evidence="2">Uncharacterized protein</fullName>
    </submittedName>
</protein>
<evidence type="ECO:0000313" key="2">
    <source>
        <dbReference type="EMBL" id="MBV6319978.1"/>
    </source>
</evidence>
<dbReference type="EMBL" id="JALJZU010000008">
    <property type="protein sequence ID" value="MCP2010343.1"/>
    <property type="molecule type" value="Genomic_DNA"/>
</dbReference>
<keyword evidence="1" id="KW-0732">Signal</keyword>
<name>A0AA41L120_9BURK</name>
<reference evidence="3" key="2">
    <citation type="submission" date="2022-03" db="EMBL/GenBank/DDBJ databases">
        <title>Genome Encyclopedia of Bacteria and Archaea VI: Functional Genomics of Type Strains.</title>
        <authorList>
            <person name="Whitman W."/>
        </authorList>
    </citation>
    <scope>NUCLEOTIDE SEQUENCE</scope>
    <source>
        <strain evidence="3">HSC-15S17</strain>
    </source>
</reference>
<keyword evidence="5" id="KW-1185">Reference proteome</keyword>
<evidence type="ECO:0000256" key="1">
    <source>
        <dbReference type="SAM" id="SignalP"/>
    </source>
</evidence>
<gene>
    <name evidence="2" type="ORF">KVP70_03450</name>
    <name evidence="3" type="ORF">L1274_004083</name>
</gene>
<dbReference type="Proteomes" id="UP001155901">
    <property type="component" value="Unassembled WGS sequence"/>
</dbReference>
<dbReference type="Proteomes" id="UP001162889">
    <property type="component" value="Unassembled WGS sequence"/>
</dbReference>
<accession>A0AA41L120</accession>
<evidence type="ECO:0000313" key="4">
    <source>
        <dbReference type="Proteomes" id="UP001155901"/>
    </source>
</evidence>
<feature type="signal peptide" evidence="1">
    <location>
        <begin position="1"/>
        <end position="24"/>
    </location>
</feature>
<evidence type="ECO:0000313" key="3">
    <source>
        <dbReference type="EMBL" id="MCP2010343.1"/>
    </source>
</evidence>
<dbReference type="EMBL" id="JAHTGR010000002">
    <property type="protein sequence ID" value="MBV6319978.1"/>
    <property type="molecule type" value="Genomic_DNA"/>
</dbReference>
<organism evidence="2 4">
    <name type="scientific">Duganella violaceipulchra</name>
    <dbReference type="NCBI Taxonomy" id="2849652"/>
    <lineage>
        <taxon>Bacteria</taxon>
        <taxon>Pseudomonadati</taxon>
        <taxon>Pseudomonadota</taxon>
        <taxon>Betaproteobacteria</taxon>
        <taxon>Burkholderiales</taxon>
        <taxon>Oxalobacteraceae</taxon>
        <taxon>Telluria group</taxon>
        <taxon>Duganella</taxon>
    </lineage>
</organism>
<sequence length="166" mass="18051">MKFNLVNLGALMVCASVVSHAAAAADVSPVMVADRFVDALQHQRYKDAAALFAPEPTQKAGTTERALKRVDDSLGGFSTIHSVATLPDGKSIRLEVPRHKNLPFKVQNFVQVRYASTASDGQPVFYELNLSADNTPPQVMSFRLHLPATDAKSSKRAYQLAAVINR</sequence>